<keyword evidence="4" id="KW-0808">Transferase</keyword>
<keyword evidence="2" id="KW-0732">Signal</keyword>
<evidence type="ECO:0000313" key="3">
    <source>
        <dbReference type="Proteomes" id="UP000694856"/>
    </source>
</evidence>
<evidence type="ECO:0000256" key="1">
    <source>
        <dbReference type="SAM" id="MobiDB-lite"/>
    </source>
</evidence>
<dbReference type="Proteomes" id="UP000694856">
    <property type="component" value="Chromosome X"/>
</dbReference>
<feature type="signal peptide" evidence="2">
    <location>
        <begin position="1"/>
        <end position="20"/>
    </location>
</feature>
<dbReference type="AlphaFoldDB" id="A0A8B8SJK7"/>
<sequence length="426" mass="47930">MNYWVGQMLLLAYGSSFGDAAANEEYRRIGAIIYANCILALTREFPVIRCNTCHHPTTIVSVSPTFQYRCAQDVSDEFIYFRPIDAEVREEARKQKHRKSTRASHRHTREEHSCPQTPRNLWLESPENAEFQGGDDLEVARSMYPFRERPILRRSWEELLEAPLNSEGLHILQTTPTEEREIDYLQLPPEEENQATTSLRAHHLQALQGPFPLHPQHPKLQRQRSHSLPRYSDVRSRRLNAPELTLNPEETWFFFPSDHTLLPGENAKESDSIEEAWQKTILSASGEHPPINPSFEKSSAMRDKIGIPGDNTRLPRGNVRVSRNNVIIPQINVGVPMGNVGVSMNNARIPMDNTAVTLDNSRVPRGSGGVPMGNLEVPRGNDGLPRGSGVGIPMGSVETLRNNAGTSRRIVASPLTELSKIGEHRV</sequence>
<feature type="region of interest" description="Disordered" evidence="1">
    <location>
        <begin position="362"/>
        <end position="392"/>
    </location>
</feature>
<dbReference type="GO" id="GO:0016301">
    <property type="term" value="F:kinase activity"/>
    <property type="evidence" value="ECO:0007669"/>
    <property type="project" value="UniProtKB-KW"/>
</dbReference>
<dbReference type="GeneID" id="106730771"/>
<dbReference type="RefSeq" id="XP_032330423.1">
    <property type="nucleotide sequence ID" value="XM_032474532.1"/>
</dbReference>
<evidence type="ECO:0000313" key="4">
    <source>
        <dbReference type="RefSeq" id="XP_032330423.1"/>
    </source>
</evidence>
<keyword evidence="3" id="KW-1185">Reference proteome</keyword>
<name>A0A8B8SJK7_CAMFR</name>
<feature type="compositionally biased region" description="Basic residues" evidence="1">
    <location>
        <begin position="94"/>
        <end position="107"/>
    </location>
</feature>
<keyword evidence="4" id="KW-0418">Kinase</keyword>
<reference evidence="4" key="1">
    <citation type="submission" date="2025-08" db="UniProtKB">
        <authorList>
            <consortium name="RefSeq"/>
        </authorList>
    </citation>
    <scope>IDENTIFICATION</scope>
    <source>
        <tissue evidence="4">Ear skin</tissue>
    </source>
</reference>
<feature type="region of interest" description="Disordered" evidence="1">
    <location>
        <begin position="91"/>
        <end position="120"/>
    </location>
</feature>
<proteinExistence type="predicted"/>
<accession>A0A8B8SJK7</accession>
<feature type="chain" id="PRO_5034463697" evidence="2">
    <location>
        <begin position="21"/>
        <end position="426"/>
    </location>
</feature>
<dbReference type="KEGG" id="cfr:106730771"/>
<gene>
    <name evidence="4" type="primary">LOC106730771</name>
</gene>
<protein>
    <submittedName>
        <fullName evidence="4">Connector enhancer of kinase suppressor of ras 2</fullName>
    </submittedName>
</protein>
<organism evidence="3 4">
    <name type="scientific">Camelus ferus</name>
    <name type="common">Wild bactrian camel</name>
    <name type="synonym">Camelus bactrianus ferus</name>
    <dbReference type="NCBI Taxonomy" id="419612"/>
    <lineage>
        <taxon>Eukaryota</taxon>
        <taxon>Metazoa</taxon>
        <taxon>Chordata</taxon>
        <taxon>Craniata</taxon>
        <taxon>Vertebrata</taxon>
        <taxon>Euteleostomi</taxon>
        <taxon>Mammalia</taxon>
        <taxon>Eutheria</taxon>
        <taxon>Laurasiatheria</taxon>
        <taxon>Artiodactyla</taxon>
        <taxon>Tylopoda</taxon>
        <taxon>Camelidae</taxon>
        <taxon>Camelus</taxon>
    </lineage>
</organism>
<evidence type="ECO:0000256" key="2">
    <source>
        <dbReference type="SAM" id="SignalP"/>
    </source>
</evidence>